<dbReference type="EMBL" id="BQNB010018637">
    <property type="protein sequence ID" value="GJT76589.1"/>
    <property type="molecule type" value="Genomic_DNA"/>
</dbReference>
<dbReference type="Proteomes" id="UP001151760">
    <property type="component" value="Unassembled WGS sequence"/>
</dbReference>
<accession>A0ABQ5GMM5</accession>
<name>A0ABQ5GMM5_9ASTR</name>
<organism evidence="1 2">
    <name type="scientific">Tanacetum coccineum</name>
    <dbReference type="NCBI Taxonomy" id="301880"/>
    <lineage>
        <taxon>Eukaryota</taxon>
        <taxon>Viridiplantae</taxon>
        <taxon>Streptophyta</taxon>
        <taxon>Embryophyta</taxon>
        <taxon>Tracheophyta</taxon>
        <taxon>Spermatophyta</taxon>
        <taxon>Magnoliopsida</taxon>
        <taxon>eudicotyledons</taxon>
        <taxon>Gunneridae</taxon>
        <taxon>Pentapetalae</taxon>
        <taxon>asterids</taxon>
        <taxon>campanulids</taxon>
        <taxon>Asterales</taxon>
        <taxon>Asteraceae</taxon>
        <taxon>Asteroideae</taxon>
        <taxon>Anthemideae</taxon>
        <taxon>Anthemidinae</taxon>
        <taxon>Tanacetum</taxon>
    </lineage>
</organism>
<sequence>MVVKEIVSRLLEEEEVSHFRNEVMILAWGMFCVFHTCLTDILGFLKKLEWWFEQDIDKEEERFEGDEDGGEMMLSHGTGRVSLFPVNLIGGFRTLDVGSSYVRDEGWKRGGQRLKGGVGGSVVCKEEAGLVGELIRDVGWRVWVGVDYSGTGVLALWGYGHFLNVEGHNSCEGWGAISGSRGMVARVILALGWRGLGAQGGEVYCGGVIRWQRRVNKLLMGGGKVRDVDVAREMVKVDVLGIGGVGYYCG</sequence>
<gene>
    <name evidence="1" type="ORF">Tco_1043314</name>
</gene>
<reference evidence="1" key="1">
    <citation type="journal article" date="2022" name="Int. J. Mol. Sci.">
        <title>Draft Genome of Tanacetum Coccineum: Genomic Comparison of Closely Related Tanacetum-Family Plants.</title>
        <authorList>
            <person name="Yamashiro T."/>
            <person name="Shiraishi A."/>
            <person name="Nakayama K."/>
            <person name="Satake H."/>
        </authorList>
    </citation>
    <scope>NUCLEOTIDE SEQUENCE</scope>
</reference>
<evidence type="ECO:0000313" key="1">
    <source>
        <dbReference type="EMBL" id="GJT76589.1"/>
    </source>
</evidence>
<reference evidence="1" key="2">
    <citation type="submission" date="2022-01" db="EMBL/GenBank/DDBJ databases">
        <authorList>
            <person name="Yamashiro T."/>
            <person name="Shiraishi A."/>
            <person name="Satake H."/>
            <person name="Nakayama K."/>
        </authorList>
    </citation>
    <scope>NUCLEOTIDE SEQUENCE</scope>
</reference>
<comment type="caution">
    <text evidence="1">The sequence shown here is derived from an EMBL/GenBank/DDBJ whole genome shotgun (WGS) entry which is preliminary data.</text>
</comment>
<protein>
    <submittedName>
        <fullName evidence="1">Uncharacterized protein</fullName>
    </submittedName>
</protein>
<evidence type="ECO:0000313" key="2">
    <source>
        <dbReference type="Proteomes" id="UP001151760"/>
    </source>
</evidence>
<proteinExistence type="predicted"/>
<keyword evidence="2" id="KW-1185">Reference proteome</keyword>